<comment type="similarity">
    <text evidence="2 5">Belongs to the glycosyl hydrolase 72 family.</text>
</comment>
<keyword evidence="5" id="KW-0336">GPI-anchor</keyword>
<protein>
    <recommendedName>
        <fullName evidence="5">1,3-beta-glucanosyltransferase</fullName>
        <ecNumber evidence="5">2.4.1.-</ecNumber>
    </recommendedName>
</protein>
<dbReference type="PANTHER" id="PTHR31468:SF4">
    <property type="entry name" value="1,3-BETA-GLUCANOSYLTRANSFERASE GAS3-RELATED"/>
    <property type="match status" value="1"/>
</dbReference>
<keyword evidence="3 5" id="KW-0732">Signal</keyword>
<accession>A0A9P4KG13</accession>
<dbReference type="SUPFAM" id="SSF51445">
    <property type="entry name" value="(Trans)glycosidases"/>
    <property type="match status" value="1"/>
</dbReference>
<dbReference type="EMBL" id="ML986603">
    <property type="protein sequence ID" value="KAF2265765.1"/>
    <property type="molecule type" value="Genomic_DNA"/>
</dbReference>
<dbReference type="GO" id="GO:0042124">
    <property type="term" value="F:1,3-beta-glucanosyltransferase activity"/>
    <property type="evidence" value="ECO:0007669"/>
    <property type="project" value="TreeGrafter"/>
</dbReference>
<keyword evidence="5" id="KW-0449">Lipoprotein</keyword>
<dbReference type="EC" id="2.4.1.-" evidence="5"/>
<dbReference type="GO" id="GO:0071970">
    <property type="term" value="P:fungal-type cell wall (1-&gt;3)-beta-D-glucan biosynthetic process"/>
    <property type="evidence" value="ECO:0007669"/>
    <property type="project" value="TreeGrafter"/>
</dbReference>
<evidence type="ECO:0000256" key="6">
    <source>
        <dbReference type="SAM" id="MobiDB-lite"/>
    </source>
</evidence>
<keyword evidence="4" id="KW-0325">Glycoprotein</keyword>
<keyword evidence="8" id="KW-1185">Reference proteome</keyword>
<evidence type="ECO:0000256" key="3">
    <source>
        <dbReference type="ARBA" id="ARBA00022729"/>
    </source>
</evidence>
<evidence type="ECO:0000256" key="5">
    <source>
        <dbReference type="RuleBase" id="RU361209"/>
    </source>
</evidence>
<proteinExistence type="inferred from homology"/>
<dbReference type="OrthoDB" id="421038at2759"/>
<dbReference type="Pfam" id="PF03198">
    <property type="entry name" value="Glyco_hydro_72"/>
    <property type="match status" value="1"/>
</dbReference>
<keyword evidence="5" id="KW-0808">Transferase</keyword>
<evidence type="ECO:0000313" key="8">
    <source>
        <dbReference type="Proteomes" id="UP000800093"/>
    </source>
</evidence>
<evidence type="ECO:0000256" key="1">
    <source>
        <dbReference type="ARBA" id="ARBA00004609"/>
    </source>
</evidence>
<gene>
    <name evidence="7" type="ORF">CC78DRAFT_532141</name>
</gene>
<comment type="subcellular location">
    <subcellularLocation>
        <location evidence="1 5">Cell membrane</location>
        <topology evidence="1 5">Lipid-anchor</topology>
        <topology evidence="1 5">GPI-anchor</topology>
    </subcellularLocation>
</comment>
<comment type="caution">
    <text evidence="7">The sequence shown here is derived from an EMBL/GenBank/DDBJ whole genome shotgun (WGS) entry which is preliminary data.</text>
</comment>
<dbReference type="InterPro" id="IPR017853">
    <property type="entry name" value="GH"/>
</dbReference>
<evidence type="ECO:0000256" key="4">
    <source>
        <dbReference type="ARBA" id="ARBA00023180"/>
    </source>
</evidence>
<sequence length="478" mass="51891">MYSLLRSVALLFALFTAITFAVHPVEVRGQNFVDTVTNKRLMIIGVDYQPGGQAGYKPDSREDPLSNGTICLRDAALLQRLGVNTIRVYNVDPTINHDECASIFNGVGIYMIIDVNSPLGGESINRADPAGSYHVGYLSRIFGVVENFKGYPNTLGFFAANEVINDMATVKDNPQYIRAVQRDLKNYIAKHADRNIPVGYSAADVRDVLKDTWAYLECAIDGDDDDQSRADFFGLNSYSWCGADATFQTAGYDVLVDTFKDSTIPVFFSEYGCNKPEGVPRPFNEALSLYGEDMTALSGGLVYEYSQEESDYGLVLINENATVTLRKDYDNLESQYNKLDLNLLQEADPTATSRNPSECSEDLLSDAFDKNFTIPSPPDGAEDLINNGIDNPVQGKLVEVRETNVPMAAYGSTGVQIQNLAINLLSNDGTNTPGGDATSPSGTTAAPSPSSTNGGAPSRLKGRCSILIAVFAMVLILL</sequence>
<dbReference type="Proteomes" id="UP000800093">
    <property type="component" value="Unassembled WGS sequence"/>
</dbReference>
<feature type="compositionally biased region" description="Low complexity" evidence="6">
    <location>
        <begin position="433"/>
        <end position="452"/>
    </location>
</feature>
<organism evidence="7 8">
    <name type="scientific">Lojkania enalia</name>
    <dbReference type="NCBI Taxonomy" id="147567"/>
    <lineage>
        <taxon>Eukaryota</taxon>
        <taxon>Fungi</taxon>
        <taxon>Dikarya</taxon>
        <taxon>Ascomycota</taxon>
        <taxon>Pezizomycotina</taxon>
        <taxon>Dothideomycetes</taxon>
        <taxon>Pleosporomycetidae</taxon>
        <taxon>Pleosporales</taxon>
        <taxon>Pleosporales incertae sedis</taxon>
        <taxon>Lojkania</taxon>
    </lineage>
</organism>
<feature type="region of interest" description="Disordered" evidence="6">
    <location>
        <begin position="369"/>
        <end position="388"/>
    </location>
</feature>
<dbReference type="AlphaFoldDB" id="A0A9P4KG13"/>
<dbReference type="GO" id="GO:0031505">
    <property type="term" value="P:fungal-type cell wall organization"/>
    <property type="evidence" value="ECO:0007669"/>
    <property type="project" value="TreeGrafter"/>
</dbReference>
<feature type="signal peptide" evidence="5">
    <location>
        <begin position="1"/>
        <end position="21"/>
    </location>
</feature>
<dbReference type="GO" id="GO:0005886">
    <property type="term" value="C:plasma membrane"/>
    <property type="evidence" value="ECO:0007669"/>
    <property type="project" value="UniProtKB-SubCell"/>
</dbReference>
<name>A0A9P4KG13_9PLEO</name>
<reference evidence="8" key="1">
    <citation type="journal article" date="2020" name="Stud. Mycol.">
        <title>101 Dothideomycetes genomes: A test case for predicting lifestyles and emergence of pathogens.</title>
        <authorList>
            <person name="Haridas S."/>
            <person name="Albert R."/>
            <person name="Binder M."/>
            <person name="Bloem J."/>
            <person name="LaButti K."/>
            <person name="Salamov A."/>
            <person name="Andreopoulos B."/>
            <person name="Baker S."/>
            <person name="Barry K."/>
            <person name="Bills G."/>
            <person name="Bluhm B."/>
            <person name="Cannon C."/>
            <person name="Castanera R."/>
            <person name="Culley D."/>
            <person name="Daum C."/>
            <person name="Ezra D."/>
            <person name="Gonzalez J."/>
            <person name="Henrissat B."/>
            <person name="Kuo A."/>
            <person name="Liang C."/>
            <person name="Lipzen A."/>
            <person name="Lutzoni F."/>
            <person name="Magnuson J."/>
            <person name="Mondo S."/>
            <person name="Nolan M."/>
            <person name="Ohm R."/>
            <person name="Pangilinan J."/>
            <person name="Park H.-J."/>
            <person name="Ramirez L."/>
            <person name="Alfaro M."/>
            <person name="Sun H."/>
            <person name="Tritt A."/>
            <person name="Yoshinaga Y."/>
            <person name="Zwiers L.-H."/>
            <person name="Turgeon B."/>
            <person name="Goodwin S."/>
            <person name="Spatafora J."/>
            <person name="Crous P."/>
            <person name="Grigoriev I."/>
        </authorList>
    </citation>
    <scope>NUCLEOTIDE SEQUENCE [LARGE SCALE GENOMIC DNA]</scope>
    <source>
        <strain evidence="8">CBS 304.66</strain>
    </source>
</reference>
<comment type="function">
    <text evidence="5">Splits internally a 1,3-beta-glucan molecule and transfers the newly generated reducing end (the donor) to the non-reducing end of another 1,3-beta-glucan molecule (the acceptor) forming a 1,3-beta linkage, resulting in the elongation of 1,3-beta-glucan chains in the cell wall.</text>
</comment>
<dbReference type="Gene3D" id="3.20.20.80">
    <property type="entry name" value="Glycosidases"/>
    <property type="match status" value="1"/>
</dbReference>
<dbReference type="InterPro" id="IPR004886">
    <property type="entry name" value="Glucanosyltransferase"/>
</dbReference>
<evidence type="ECO:0000313" key="7">
    <source>
        <dbReference type="EMBL" id="KAF2265765.1"/>
    </source>
</evidence>
<dbReference type="GO" id="GO:0098552">
    <property type="term" value="C:side of membrane"/>
    <property type="evidence" value="ECO:0007669"/>
    <property type="project" value="UniProtKB-KW"/>
</dbReference>
<feature type="chain" id="PRO_5040529459" description="1,3-beta-glucanosyltransferase" evidence="5">
    <location>
        <begin position="22"/>
        <end position="478"/>
    </location>
</feature>
<keyword evidence="5" id="KW-0472">Membrane</keyword>
<dbReference type="PANTHER" id="PTHR31468">
    <property type="entry name" value="1,3-BETA-GLUCANOSYLTRANSFERASE GAS1"/>
    <property type="match status" value="1"/>
</dbReference>
<feature type="region of interest" description="Disordered" evidence="6">
    <location>
        <begin position="428"/>
        <end position="457"/>
    </location>
</feature>
<evidence type="ECO:0000256" key="2">
    <source>
        <dbReference type="ARBA" id="ARBA00007528"/>
    </source>
</evidence>